<dbReference type="STRING" id="688867.SAMN05660236_0876"/>
<evidence type="ECO:0000313" key="2">
    <source>
        <dbReference type="EMBL" id="SKC47818.1"/>
    </source>
</evidence>
<dbReference type="SUPFAM" id="SSF52540">
    <property type="entry name" value="P-loop containing nucleoside triphosphate hydrolases"/>
    <property type="match status" value="1"/>
</dbReference>
<dbReference type="OrthoDB" id="5187906at2"/>
<evidence type="ECO:0000256" key="1">
    <source>
        <dbReference type="SAM" id="MobiDB-lite"/>
    </source>
</evidence>
<sequence length="544" mass="61851">MINANNYFSKIESIGINTLPETLLKGHEYVERVTGNGTSWDNYRGSETIQRIIDLYFRKVEDFIGTLMPKPASKGPAKPKAHKEKKAKKKERKVQKEKPYAKNVARISEEVKFIKRFVGLHNKVKSPQSILSLIKSLQRSIVQKIIRKTSPFAAQIELIQERLITIYKKMKGDTGMKISEDELIKFVAIAGGETVYPSLNIIKRYIGMQGKPMDDSLRERFVRQIEKALDSKIIDDDPYADKVKAIYSTLRKSKNNETFTITKSELNGLAGIVKSCTCKKELGSIYRMKRPQALKLKKKGILQECKKKTFSDSRGKGTCSHNRGLSGVLTAEEMATRKLDLLRFTSFWLSLFGNLGKNFTMMLHGGPHNGKTILLLKFAQYLAETFGNVLYVSSEEFASPTMTQKVNEFLNPRPSRLHFAENLNDPDLSMYDFIILDSVNDLKLKIGEYQAIRKEHPNKAFIFILQSTKAGDFRGGKDWEHLAEVVGEVNKGTVTVTKNRYAPKSVLNFFEQFGMQWSEPQQPSIEPKAYPLINDSMTTGESHY</sequence>
<keyword evidence="3" id="KW-1185">Reference proteome</keyword>
<dbReference type="InterPro" id="IPR027417">
    <property type="entry name" value="P-loop_NTPase"/>
</dbReference>
<name>A0A1T5J998_9BACT</name>
<evidence type="ECO:0000313" key="3">
    <source>
        <dbReference type="Proteomes" id="UP000190961"/>
    </source>
</evidence>
<feature type="region of interest" description="Disordered" evidence="1">
    <location>
        <begin position="68"/>
        <end position="99"/>
    </location>
</feature>
<reference evidence="2 3" key="1">
    <citation type="submission" date="2017-02" db="EMBL/GenBank/DDBJ databases">
        <authorList>
            <person name="Peterson S.W."/>
        </authorList>
    </citation>
    <scope>NUCLEOTIDE SEQUENCE [LARGE SCALE GENOMIC DNA]</scope>
    <source>
        <strain evidence="2 3">DSM 25262</strain>
    </source>
</reference>
<proteinExistence type="predicted"/>
<feature type="compositionally biased region" description="Basic residues" evidence="1">
    <location>
        <begin position="77"/>
        <end position="93"/>
    </location>
</feature>
<gene>
    <name evidence="2" type="ORF">SAMN05660236_0876</name>
</gene>
<dbReference type="EMBL" id="FUZU01000001">
    <property type="protein sequence ID" value="SKC47818.1"/>
    <property type="molecule type" value="Genomic_DNA"/>
</dbReference>
<dbReference type="Gene3D" id="3.40.50.300">
    <property type="entry name" value="P-loop containing nucleotide triphosphate hydrolases"/>
    <property type="match status" value="1"/>
</dbReference>
<protein>
    <recommendedName>
        <fullName evidence="4">AAA+ ATPase domain-containing protein</fullName>
    </recommendedName>
</protein>
<accession>A0A1T5J998</accession>
<evidence type="ECO:0008006" key="4">
    <source>
        <dbReference type="Google" id="ProtNLM"/>
    </source>
</evidence>
<dbReference type="Proteomes" id="UP000190961">
    <property type="component" value="Unassembled WGS sequence"/>
</dbReference>
<organism evidence="2 3">
    <name type="scientific">Ohtaekwangia koreensis</name>
    <dbReference type="NCBI Taxonomy" id="688867"/>
    <lineage>
        <taxon>Bacteria</taxon>
        <taxon>Pseudomonadati</taxon>
        <taxon>Bacteroidota</taxon>
        <taxon>Cytophagia</taxon>
        <taxon>Cytophagales</taxon>
        <taxon>Fulvivirgaceae</taxon>
        <taxon>Ohtaekwangia</taxon>
    </lineage>
</organism>
<dbReference type="AlphaFoldDB" id="A0A1T5J998"/>
<dbReference type="RefSeq" id="WP_079685466.1">
    <property type="nucleotide sequence ID" value="NZ_FUZU01000001.1"/>
</dbReference>